<comment type="similarity">
    <text evidence="1">Belongs to the peptidase M17 family.</text>
</comment>
<dbReference type="InterPro" id="IPR048816">
    <property type="entry name" value="Peptidase_M17_N_1"/>
</dbReference>
<keyword evidence="8" id="KW-1185">Reference proteome</keyword>
<dbReference type="GO" id="GO:0006508">
    <property type="term" value="P:proteolysis"/>
    <property type="evidence" value="ECO:0007669"/>
    <property type="project" value="UniProtKB-KW"/>
</dbReference>
<evidence type="ECO:0000313" key="8">
    <source>
        <dbReference type="Proteomes" id="UP000095401"/>
    </source>
</evidence>
<feature type="domain" description="Cytosol aminopeptidase" evidence="6">
    <location>
        <begin position="307"/>
        <end position="314"/>
    </location>
</feature>
<dbReference type="InterPro" id="IPR000819">
    <property type="entry name" value="Peptidase_M17_C"/>
</dbReference>
<accession>A0A1D8ITA1</accession>
<evidence type="ECO:0000256" key="3">
    <source>
        <dbReference type="ARBA" id="ARBA00022670"/>
    </source>
</evidence>
<proteinExistence type="inferred from homology"/>
<evidence type="ECO:0000259" key="6">
    <source>
        <dbReference type="PROSITE" id="PS00631"/>
    </source>
</evidence>
<dbReference type="Gene3D" id="3.40.630.10">
    <property type="entry name" value="Zn peptidases"/>
    <property type="match status" value="1"/>
</dbReference>
<protein>
    <submittedName>
        <fullName evidence="7">Leucyl aminopeptidase</fullName>
    </submittedName>
</protein>
<dbReference type="SUPFAM" id="SSF53187">
    <property type="entry name" value="Zn-dependent exopeptidases"/>
    <property type="match status" value="1"/>
</dbReference>
<dbReference type="InterPro" id="IPR043472">
    <property type="entry name" value="Macro_dom-like"/>
</dbReference>
<dbReference type="GO" id="GO:0030145">
    <property type="term" value="F:manganese ion binding"/>
    <property type="evidence" value="ECO:0007669"/>
    <property type="project" value="InterPro"/>
</dbReference>
<dbReference type="PROSITE" id="PS00631">
    <property type="entry name" value="CYTOSOL_AP"/>
    <property type="match status" value="1"/>
</dbReference>
<dbReference type="Pfam" id="PF21337">
    <property type="entry name" value="Peptidase_M17_N_1"/>
    <property type="match status" value="1"/>
</dbReference>
<evidence type="ECO:0000256" key="2">
    <source>
        <dbReference type="ARBA" id="ARBA00022438"/>
    </source>
</evidence>
<evidence type="ECO:0000313" key="7">
    <source>
        <dbReference type="EMBL" id="AOU99643.1"/>
    </source>
</evidence>
<dbReference type="PRINTS" id="PR00481">
    <property type="entry name" value="LAMNOPPTDASE"/>
</dbReference>
<dbReference type="EMBL" id="CP017415">
    <property type="protein sequence ID" value="AOU99643.1"/>
    <property type="molecule type" value="Genomic_DNA"/>
</dbReference>
<dbReference type="GO" id="GO:0005737">
    <property type="term" value="C:cytoplasm"/>
    <property type="evidence" value="ECO:0007669"/>
    <property type="project" value="InterPro"/>
</dbReference>
<dbReference type="Gene3D" id="3.40.220.10">
    <property type="entry name" value="Leucine Aminopeptidase, subunit E, domain 1"/>
    <property type="match status" value="1"/>
</dbReference>
<keyword evidence="4" id="KW-0378">Hydrolase</keyword>
<dbReference type="InterPro" id="IPR011356">
    <property type="entry name" value="Leucine_aapep/pepB"/>
</dbReference>
<gene>
    <name evidence="7" type="ORF">BI364_09085</name>
</gene>
<evidence type="ECO:0000256" key="1">
    <source>
        <dbReference type="ARBA" id="ARBA00009528"/>
    </source>
</evidence>
<reference evidence="8" key="1">
    <citation type="submission" date="2016-09" db="EMBL/GenBank/DDBJ databases">
        <title>Acidihalobacter prosperus F5.</title>
        <authorList>
            <person name="Khaleque H.N."/>
            <person name="Ramsay J.P."/>
            <person name="Kaksonen A.H."/>
            <person name="Boxall N.J."/>
            <person name="Watkin E.L.J."/>
        </authorList>
    </citation>
    <scope>NUCLEOTIDE SEQUENCE [LARGE SCALE GENOMIC DNA]</scope>
    <source>
        <strain evidence="8">F5</strain>
    </source>
</reference>
<evidence type="ECO:0000256" key="5">
    <source>
        <dbReference type="ARBA" id="ARBA00023211"/>
    </source>
</evidence>
<dbReference type="CDD" id="cd00433">
    <property type="entry name" value="Peptidase_M17"/>
    <property type="match status" value="1"/>
</dbReference>
<dbReference type="Proteomes" id="UP000095401">
    <property type="component" value="Chromosome"/>
</dbReference>
<organism evidence="7 8">
    <name type="scientific">Acidihalobacter yilgarnensis</name>
    <dbReference type="NCBI Taxonomy" id="2819280"/>
    <lineage>
        <taxon>Bacteria</taxon>
        <taxon>Pseudomonadati</taxon>
        <taxon>Pseudomonadota</taxon>
        <taxon>Gammaproteobacteria</taxon>
        <taxon>Chromatiales</taxon>
        <taxon>Ectothiorhodospiraceae</taxon>
        <taxon>Acidihalobacter</taxon>
    </lineage>
</organism>
<dbReference type="KEGG" id="aprs:BI364_09085"/>
<keyword evidence="3" id="KW-0645">Protease</keyword>
<sequence>MTLPGLARSVRDGDVPAVIHVVTTEAYAGWLAAQPEALGQWLSASDFKPAHRAFSLLPDVDGGLSVVVTLDDPEDHWALGDLPYRLPARDYRLEGFEGTALARLATGWGLGAYRFQRYKASKRAPARLLIESDTVFDEAVRTISACSLVRDLVNTPAEDMGPAQLAAAACALAHEFDATCEVIVGDALLSQGYPAIHAVGRASVHPPRLIDLRWGEMHNPEVVLVGKGVCFDTGGLDLKNASGMRHMKKDMGGAAHVLGLARLIMSEHLPIRLRVLVPAVENAISGDAFRPGDVLKTRKGLTVEIDNTDAEGRLVLCDALAEASDGAPSLIIDFATLTGAARVALGTELPAFFTHNHAVANALVEAGTWAQDPLWRLPLVEEYRGQLDSGIADLLNCSTSPFGGAITAALFLDAFVPKTLDWVHIDLMAWNLRARPGRPRGGEAMGLRAVFAYLKTRYGGDRD</sequence>
<name>A0A1D8ITA1_9GAMM</name>
<evidence type="ECO:0000256" key="4">
    <source>
        <dbReference type="ARBA" id="ARBA00022801"/>
    </source>
</evidence>
<dbReference type="Pfam" id="PF00883">
    <property type="entry name" value="Peptidase_M17"/>
    <property type="match status" value="1"/>
</dbReference>
<dbReference type="PANTHER" id="PTHR11963">
    <property type="entry name" value="LEUCINE AMINOPEPTIDASE-RELATED"/>
    <property type="match status" value="1"/>
</dbReference>
<dbReference type="PANTHER" id="PTHR11963:SF20">
    <property type="entry name" value="PEPTIDASE B"/>
    <property type="match status" value="1"/>
</dbReference>
<dbReference type="AlphaFoldDB" id="A0A1D8ITA1"/>
<dbReference type="GO" id="GO:0070006">
    <property type="term" value="F:metalloaminopeptidase activity"/>
    <property type="evidence" value="ECO:0007669"/>
    <property type="project" value="InterPro"/>
</dbReference>
<keyword evidence="2 7" id="KW-0031">Aminopeptidase</keyword>
<keyword evidence="5" id="KW-0464">Manganese</keyword>